<reference evidence="2 3" key="1">
    <citation type="journal article" date="2018" name="Mycol. Prog.">
        <title>Coniella lustricola, a new species from submerged detritus.</title>
        <authorList>
            <person name="Raudabaugh D.B."/>
            <person name="Iturriaga T."/>
            <person name="Carver A."/>
            <person name="Mondo S."/>
            <person name="Pangilinan J."/>
            <person name="Lipzen A."/>
            <person name="He G."/>
            <person name="Amirebrahimi M."/>
            <person name="Grigoriev I.V."/>
            <person name="Miller A.N."/>
        </authorList>
    </citation>
    <scope>NUCLEOTIDE SEQUENCE [LARGE SCALE GENOMIC DNA]</scope>
    <source>
        <strain evidence="2 3">B22-T-1</strain>
    </source>
</reference>
<protein>
    <recommendedName>
        <fullName evidence="4">Secreted protein</fullName>
    </recommendedName>
</protein>
<dbReference type="AlphaFoldDB" id="A0A2T3AIH3"/>
<dbReference type="InParanoid" id="A0A2T3AIH3"/>
<evidence type="ECO:0008006" key="4">
    <source>
        <dbReference type="Google" id="ProtNLM"/>
    </source>
</evidence>
<evidence type="ECO:0000313" key="2">
    <source>
        <dbReference type="EMBL" id="PSR99257.1"/>
    </source>
</evidence>
<organism evidence="2 3">
    <name type="scientific">Coniella lustricola</name>
    <dbReference type="NCBI Taxonomy" id="2025994"/>
    <lineage>
        <taxon>Eukaryota</taxon>
        <taxon>Fungi</taxon>
        <taxon>Dikarya</taxon>
        <taxon>Ascomycota</taxon>
        <taxon>Pezizomycotina</taxon>
        <taxon>Sordariomycetes</taxon>
        <taxon>Sordariomycetidae</taxon>
        <taxon>Diaporthales</taxon>
        <taxon>Schizoparmaceae</taxon>
        <taxon>Coniella</taxon>
    </lineage>
</organism>
<evidence type="ECO:0000313" key="3">
    <source>
        <dbReference type="Proteomes" id="UP000241462"/>
    </source>
</evidence>
<feature type="signal peptide" evidence="1">
    <location>
        <begin position="1"/>
        <end position="16"/>
    </location>
</feature>
<sequence length="134" mass="15140">MVAGLWARFVLSVLQADDTGHICARSLHHLLRTNSLELSRVRFHHHYRMCLIDQVAYQKDNALSGFVASRLVMVEKELAVIKIIILIDTEKTVVSVCVKLYYIVSLFKVVLLSIVEVAQIIACTSRPWSSVGYP</sequence>
<keyword evidence="3" id="KW-1185">Reference proteome</keyword>
<dbReference type="EMBL" id="KZ678385">
    <property type="protein sequence ID" value="PSR99257.1"/>
    <property type="molecule type" value="Genomic_DNA"/>
</dbReference>
<name>A0A2T3AIH3_9PEZI</name>
<gene>
    <name evidence="2" type="ORF">BD289DRAFT_48578</name>
</gene>
<dbReference type="Proteomes" id="UP000241462">
    <property type="component" value="Unassembled WGS sequence"/>
</dbReference>
<proteinExistence type="predicted"/>
<evidence type="ECO:0000256" key="1">
    <source>
        <dbReference type="SAM" id="SignalP"/>
    </source>
</evidence>
<keyword evidence="1" id="KW-0732">Signal</keyword>
<feature type="chain" id="PRO_5015482296" description="Secreted protein" evidence="1">
    <location>
        <begin position="17"/>
        <end position="134"/>
    </location>
</feature>
<accession>A0A2T3AIH3</accession>